<dbReference type="InterPro" id="IPR011009">
    <property type="entry name" value="Kinase-like_dom_sf"/>
</dbReference>
<accession>A0ABM7IET3</accession>
<evidence type="ECO:0000256" key="1">
    <source>
        <dbReference type="ARBA" id="ARBA00006219"/>
    </source>
</evidence>
<evidence type="ECO:0000313" key="9">
    <source>
        <dbReference type="Proteomes" id="UP000465609"/>
    </source>
</evidence>
<dbReference type="SUPFAM" id="SSF56112">
    <property type="entry name" value="Protein kinase-like (PK-like)"/>
    <property type="match status" value="1"/>
</dbReference>
<feature type="domain" description="Aminoglycoside phosphotransferase" evidence="7">
    <location>
        <begin position="189"/>
        <end position="264"/>
    </location>
</feature>
<evidence type="ECO:0000256" key="4">
    <source>
        <dbReference type="ARBA" id="ARBA00022777"/>
    </source>
</evidence>
<proteinExistence type="inferred from homology"/>
<dbReference type="EMBL" id="AP022577">
    <property type="protein sequence ID" value="BBX85158.1"/>
    <property type="molecule type" value="Genomic_DNA"/>
</dbReference>
<dbReference type="Gene3D" id="3.90.1200.10">
    <property type="match status" value="1"/>
</dbReference>
<dbReference type="CDD" id="cd05150">
    <property type="entry name" value="APH"/>
    <property type="match status" value="1"/>
</dbReference>
<evidence type="ECO:0000256" key="2">
    <source>
        <dbReference type="ARBA" id="ARBA00022679"/>
    </source>
</evidence>
<comment type="similarity">
    <text evidence="1">Belongs to the aminoglycoside phosphotransferase family.</text>
</comment>
<evidence type="ECO:0000313" key="8">
    <source>
        <dbReference type="EMBL" id="BBX85158.1"/>
    </source>
</evidence>
<dbReference type="Pfam" id="PF01636">
    <property type="entry name" value="APH"/>
    <property type="match status" value="1"/>
</dbReference>
<keyword evidence="3" id="KW-0547">Nucleotide-binding</keyword>
<gene>
    <name evidence="8" type="ORF">MAUB_30310</name>
</gene>
<organism evidence="8 9">
    <name type="scientific">Mycolicibacterium aubagnense</name>
    <dbReference type="NCBI Taxonomy" id="319707"/>
    <lineage>
        <taxon>Bacteria</taxon>
        <taxon>Bacillati</taxon>
        <taxon>Actinomycetota</taxon>
        <taxon>Actinomycetes</taxon>
        <taxon>Mycobacteriales</taxon>
        <taxon>Mycobacteriaceae</taxon>
        <taxon>Mycolicibacterium</taxon>
    </lineage>
</organism>
<dbReference type="Gene3D" id="3.30.200.20">
    <property type="entry name" value="Phosphorylase Kinase, domain 1"/>
    <property type="match status" value="1"/>
</dbReference>
<keyword evidence="4" id="KW-0418">Kinase</keyword>
<sequence length="274" mass="29013">MTVNFKPCTRHTVRASLIAVPYTGSTGNSLVRTVGTVRGRHTKVGHPVEVTFPTGPVPVPDVVDALAAGRPVAPVWVNELGGVTFAIGTGDEYVKTYPADHAPLLTDEAVRLRWAGQYIAVPPVLGEGAGWLHTAGLPGYSAVDPRWADDPETAAHAIGAGLRAMHDALPVEDCRFGRPSWVPADPAGPDPDRLVVCHGDACAPNTLMSADGAFIGHVDVGDLGVADRWADLAIATMSLDWSYPGNYEAALLDAYGVARDEARIDYYRALWDAG</sequence>
<keyword evidence="9" id="KW-1185">Reference proteome</keyword>
<evidence type="ECO:0000256" key="5">
    <source>
        <dbReference type="ARBA" id="ARBA00022840"/>
    </source>
</evidence>
<keyword evidence="6" id="KW-0046">Antibiotic resistance</keyword>
<evidence type="ECO:0000256" key="3">
    <source>
        <dbReference type="ARBA" id="ARBA00022741"/>
    </source>
</evidence>
<dbReference type="InterPro" id="IPR024165">
    <property type="entry name" value="Kan/Strep_kinase"/>
</dbReference>
<keyword evidence="2" id="KW-0808">Transferase</keyword>
<evidence type="ECO:0000256" key="6">
    <source>
        <dbReference type="ARBA" id="ARBA00023251"/>
    </source>
</evidence>
<keyword evidence="5" id="KW-0067">ATP-binding</keyword>
<name>A0ABM7IET3_9MYCO</name>
<dbReference type="Proteomes" id="UP000465609">
    <property type="component" value="Chromosome"/>
</dbReference>
<protein>
    <submittedName>
        <fullName evidence="8">Phosphotransferase</fullName>
    </submittedName>
</protein>
<evidence type="ECO:0000259" key="7">
    <source>
        <dbReference type="Pfam" id="PF01636"/>
    </source>
</evidence>
<reference evidence="8 9" key="1">
    <citation type="journal article" date="2019" name="Emerg. Microbes Infect.">
        <title>Comprehensive subspecies identification of 175 nontuberculous mycobacteria species based on 7547 genomic profiles.</title>
        <authorList>
            <person name="Matsumoto Y."/>
            <person name="Kinjo T."/>
            <person name="Motooka D."/>
            <person name="Nabeya D."/>
            <person name="Jung N."/>
            <person name="Uechi K."/>
            <person name="Horii T."/>
            <person name="Iida T."/>
            <person name="Fujita J."/>
            <person name="Nakamura S."/>
        </authorList>
    </citation>
    <scope>NUCLEOTIDE SEQUENCE [LARGE SCALE GENOMIC DNA]</scope>
    <source>
        <strain evidence="8 9">JCM 15296</strain>
    </source>
</reference>
<dbReference type="InterPro" id="IPR002575">
    <property type="entry name" value="Aminoglycoside_PTrfase"/>
</dbReference>